<feature type="domain" description="NB-ARC" evidence="9">
    <location>
        <begin position="166"/>
        <end position="327"/>
    </location>
</feature>
<feature type="region of interest" description="Disordered" evidence="8">
    <location>
        <begin position="1294"/>
        <end position="1316"/>
    </location>
</feature>
<keyword evidence="2" id="KW-0433">Leucine-rich repeat</keyword>
<dbReference type="Gene3D" id="3.80.10.10">
    <property type="entry name" value="Ribonuclease Inhibitor"/>
    <property type="match status" value="5"/>
</dbReference>
<comment type="similarity">
    <text evidence="1">Belongs to the disease resistance NB-LRR family.</text>
</comment>
<evidence type="ECO:0000256" key="3">
    <source>
        <dbReference type="ARBA" id="ARBA00022737"/>
    </source>
</evidence>
<proteinExistence type="inferred from homology"/>
<evidence type="ECO:0000259" key="10">
    <source>
        <dbReference type="Pfam" id="PF23247"/>
    </source>
</evidence>
<protein>
    <recommendedName>
        <fullName evidence="13">NB-ARC domain-containing protein</fullName>
    </recommendedName>
</protein>
<dbReference type="SUPFAM" id="SSF52058">
    <property type="entry name" value="L domain-like"/>
    <property type="match status" value="1"/>
</dbReference>
<feature type="coiled-coil region" evidence="7">
    <location>
        <begin position="36"/>
        <end position="101"/>
    </location>
</feature>
<dbReference type="InterPro" id="IPR050905">
    <property type="entry name" value="Plant_NBS-LRR"/>
</dbReference>
<evidence type="ECO:0000259" key="9">
    <source>
        <dbReference type="Pfam" id="PF00931"/>
    </source>
</evidence>
<feature type="domain" description="Disease resistance protein At4g27190-like leucine-rich repeats" evidence="10">
    <location>
        <begin position="1433"/>
        <end position="1543"/>
    </location>
</feature>
<evidence type="ECO:0000256" key="8">
    <source>
        <dbReference type="SAM" id="MobiDB-lite"/>
    </source>
</evidence>
<accession>A0ABR0QYJ5</accession>
<name>A0ABR0QYJ5_GOSAR</name>
<dbReference type="SUPFAM" id="SSF52047">
    <property type="entry name" value="RNI-like"/>
    <property type="match status" value="2"/>
</dbReference>
<dbReference type="InterPro" id="IPR057135">
    <property type="entry name" value="At4g27190-like_LRR"/>
</dbReference>
<evidence type="ECO:0000313" key="12">
    <source>
        <dbReference type="Proteomes" id="UP001358586"/>
    </source>
</evidence>
<dbReference type="InterPro" id="IPR036388">
    <property type="entry name" value="WH-like_DNA-bd_sf"/>
</dbReference>
<evidence type="ECO:0000256" key="1">
    <source>
        <dbReference type="ARBA" id="ARBA00008894"/>
    </source>
</evidence>
<dbReference type="Pfam" id="PF00931">
    <property type="entry name" value="NB-ARC"/>
    <property type="match status" value="1"/>
</dbReference>
<evidence type="ECO:0000256" key="5">
    <source>
        <dbReference type="ARBA" id="ARBA00022821"/>
    </source>
</evidence>
<feature type="domain" description="Disease resistance protein At4g27190-like leucine-rich repeats" evidence="10">
    <location>
        <begin position="794"/>
        <end position="895"/>
    </location>
</feature>
<comment type="caution">
    <text evidence="11">The sequence shown here is derived from an EMBL/GenBank/DDBJ whole genome shotgun (WGS) entry which is preliminary data.</text>
</comment>
<evidence type="ECO:0000256" key="7">
    <source>
        <dbReference type="SAM" id="Coils"/>
    </source>
</evidence>
<dbReference type="PANTHER" id="PTHR33463">
    <property type="entry name" value="NB-ARC DOMAIN-CONTAINING PROTEIN-RELATED"/>
    <property type="match status" value="1"/>
</dbReference>
<dbReference type="Pfam" id="PF23247">
    <property type="entry name" value="LRR_RPS2"/>
    <property type="match status" value="4"/>
</dbReference>
<reference evidence="11 12" key="1">
    <citation type="submission" date="2023-03" db="EMBL/GenBank/DDBJ databases">
        <title>WGS of Gossypium arboreum.</title>
        <authorList>
            <person name="Yu D."/>
        </authorList>
    </citation>
    <scope>NUCLEOTIDE SEQUENCE [LARGE SCALE GENOMIC DNA]</scope>
    <source>
        <tissue evidence="11">Leaf</tissue>
    </source>
</reference>
<keyword evidence="4" id="KW-0547">Nucleotide-binding</keyword>
<evidence type="ECO:0000256" key="2">
    <source>
        <dbReference type="ARBA" id="ARBA00022614"/>
    </source>
</evidence>
<organism evidence="11 12">
    <name type="scientific">Gossypium arboreum</name>
    <name type="common">Tree cotton</name>
    <name type="synonym">Gossypium nanking</name>
    <dbReference type="NCBI Taxonomy" id="29729"/>
    <lineage>
        <taxon>Eukaryota</taxon>
        <taxon>Viridiplantae</taxon>
        <taxon>Streptophyta</taxon>
        <taxon>Embryophyta</taxon>
        <taxon>Tracheophyta</taxon>
        <taxon>Spermatophyta</taxon>
        <taxon>Magnoliopsida</taxon>
        <taxon>eudicotyledons</taxon>
        <taxon>Gunneridae</taxon>
        <taxon>Pentapetalae</taxon>
        <taxon>rosids</taxon>
        <taxon>malvids</taxon>
        <taxon>Malvales</taxon>
        <taxon>Malvaceae</taxon>
        <taxon>Malvoideae</taxon>
        <taxon>Gossypium</taxon>
    </lineage>
</organism>
<dbReference type="Proteomes" id="UP001358586">
    <property type="component" value="Chromosome 1"/>
</dbReference>
<sequence>MAGEFCLAAASNAVGTMMVNYLVKPIKQSIRYSFRFRKIVQELHEQQKNLKREQTRVKEAVKEAELQIQTQVIEDYVDEWLTNAENALNDVQSLVHRVEENKRCFGLCPTWCWRYRLSKEIEKKIVYISKLVEDSHFKRIGHRAELPGLEFFTSKHILASKSSTAAFNKIMEALKDDKVNMIGVWGMGGVGKTTLVIEVGKKTKELRCFHKVIEVVVSQTSIIENIQHKIADFLNLKFEKTTKEGKAEELWLRLKKEEKVLIILDDMWNEVQLNEIGLPLNENGNGCKIILTTRRMTVCESMECQVIVPVDVLDNDEAWTLFRMKAYLDERVSRDIIETAKEVAKECKGLPVAIVTLAKALKGTKTVKGWEVARKKLERSRLMEVGNIEEEEEEKNAYLCIKMSYEYLKKETTKRCFLLCALYPEDHSIDVKHLVRCGWGLELFGKADSIEEVRIQVLEAIDYLKDSCLLLKDEDVERYVKLHDIVRDVALWIASKEESDFLIKSRLELLNESFEPCKAISLLNREHKIFPEKLVHPNVEILLLNDCDIQGTCFQGMKELKVLSLTSFSSCVISLYALTSLRKLRVLHLAFFEDLSYLGKLTTLEILSLRTTEFEGLADELVRLVNLKILDLTGCRFSSRFHPNVIRRLSKLEELYLKGSSIGEESDDILLEIKFLTRLTVLSLSISSSHFIEDFEFPRLEEYNIFLRGTQDKLGCPHPEQWGKFLEEAARKISYEIQGLNSVVNLTKRSLKIEGVFPYNVVSQLLENLESLQVFDIKDEYIEGLTDQTQQIVSVSVILQNLKQVRIENCMNLEVVFQTEKVEGNEAPPLLSNLKSLRLKRLIDLSCIWELPTQHVRLESLVDLRIEDCPSLKSLFSVSLAQGLVLLEKLKIIGCAELKQILQVVLSMDELLYNRVPLSKLQSLELENLPDLRWLFKGSPHSFIFQSLKVVNIGGCGELKSLFSPSLIQSLVLLEKLQIRSCDELKTLLAEPENDDEMESKSSSLPLCLPNLKTLYIHHCSKLEYVVPITLAQGLPSLESVSISQCYELKQVFGMAKEQDGVQHDGLLLLASLQHLNLEWLLKLTSFVPQNYTVKAPALKRFYVYDCPQLMNSPIQHVHKKLELRLESVGLAAFKELFGDTKNLLVHRVWDDKILIPDLENLEHHSQAMMGFKYNGEPSEGCFPNLKSLRVKNCVNLLKVFEIAEGLYNQEENQAPQILSKLEYLELYYLLDLRQIVKGPTRYVNLQSLKVLDIIRCSELKSLFPLSVSQTLSSLEELNIHECGELVNVFMELEEEEKEEEDDDEEDDDDDDDDDDVDGVIESDALCLPNLKTVEITQCPRLKYVFPLALARGFPRLQKLQLVGLSRLRAFVARNNFLEAPALEDLCIHSCSALSNFTFQKEANNCFPLKLQGGDFIPNPKKMELFNLIWLRDNLRELIVHYNNNLTYIFPVMLIQHLSQLSILEIKSCEKLKGIIGNDDILASSSQGPRLEMKMVFPQLKQIVLEDLPKLESFSPVGYHLEFPCLDLLNVKQCSKIITSFTADYLTLTVHAKTDQASQLDDASPSQEVIFWKRRRPTLLPQMNDGENSVSIELQESAEPVPQLLKLISSNKVAGFDCIITLLYNLKSLVEGNGYAITKLLEAYSAEKFVDFYSLPSSPFTHSLLEEPYLTLTKFSHQKHSNDSHFLLPSTPALLPFIQHQAIYLSPLKMELVEIQVVLPSLFSGVLSGKTMARRFDGS</sequence>
<gene>
    <name evidence="11" type="ORF">PVK06_000461</name>
</gene>
<keyword evidence="7" id="KW-0175">Coiled coil</keyword>
<dbReference type="InterPro" id="IPR032675">
    <property type="entry name" value="LRR_dom_sf"/>
</dbReference>
<dbReference type="InterPro" id="IPR002182">
    <property type="entry name" value="NB-ARC"/>
</dbReference>
<evidence type="ECO:0000256" key="6">
    <source>
        <dbReference type="ARBA" id="ARBA00022840"/>
    </source>
</evidence>
<dbReference type="PANTHER" id="PTHR33463:SF203">
    <property type="entry name" value="AAA+ ATPASE DOMAIN-CONTAINING PROTEIN"/>
    <property type="match status" value="1"/>
</dbReference>
<dbReference type="Gene3D" id="3.40.50.300">
    <property type="entry name" value="P-loop containing nucleotide triphosphate hydrolases"/>
    <property type="match status" value="1"/>
</dbReference>
<dbReference type="Gene3D" id="1.10.8.430">
    <property type="entry name" value="Helical domain of apoptotic protease-activating factors"/>
    <property type="match status" value="1"/>
</dbReference>
<dbReference type="InterPro" id="IPR042197">
    <property type="entry name" value="Apaf_helical"/>
</dbReference>
<keyword evidence="5" id="KW-0611">Plant defense</keyword>
<keyword evidence="3" id="KW-0677">Repeat</keyword>
<evidence type="ECO:0008006" key="13">
    <source>
        <dbReference type="Google" id="ProtNLM"/>
    </source>
</evidence>
<dbReference type="PRINTS" id="PR00364">
    <property type="entry name" value="DISEASERSIST"/>
</dbReference>
<evidence type="ECO:0000313" key="11">
    <source>
        <dbReference type="EMBL" id="KAK5844325.1"/>
    </source>
</evidence>
<feature type="domain" description="Disease resistance protein At4g27190-like leucine-rich repeats" evidence="10">
    <location>
        <begin position="1001"/>
        <end position="1113"/>
    </location>
</feature>
<keyword evidence="12" id="KW-1185">Reference proteome</keyword>
<dbReference type="InterPro" id="IPR027417">
    <property type="entry name" value="P-loop_NTPase"/>
</dbReference>
<keyword evidence="6" id="KW-0067">ATP-binding</keyword>
<feature type="domain" description="Disease resistance protein At4g27190-like leucine-rich repeats" evidence="10">
    <location>
        <begin position="1180"/>
        <end position="1284"/>
    </location>
</feature>
<dbReference type="SUPFAM" id="SSF52540">
    <property type="entry name" value="P-loop containing nucleoside triphosphate hydrolases"/>
    <property type="match status" value="1"/>
</dbReference>
<dbReference type="Gene3D" id="1.10.10.10">
    <property type="entry name" value="Winged helix-like DNA-binding domain superfamily/Winged helix DNA-binding domain"/>
    <property type="match status" value="1"/>
</dbReference>
<dbReference type="EMBL" id="JARKNE010000001">
    <property type="protein sequence ID" value="KAK5844325.1"/>
    <property type="molecule type" value="Genomic_DNA"/>
</dbReference>
<evidence type="ECO:0000256" key="4">
    <source>
        <dbReference type="ARBA" id="ARBA00022741"/>
    </source>
</evidence>